<comment type="caution">
    <text evidence="2">The sequence shown here is derived from an EMBL/GenBank/DDBJ whole genome shotgun (WGS) entry which is preliminary data.</text>
</comment>
<dbReference type="AlphaFoldDB" id="A0A846YCX6"/>
<proteinExistence type="predicted"/>
<evidence type="ECO:0000313" key="3">
    <source>
        <dbReference type="Proteomes" id="UP000570678"/>
    </source>
</evidence>
<evidence type="ECO:0000313" key="2">
    <source>
        <dbReference type="EMBL" id="NKY56465.1"/>
    </source>
</evidence>
<dbReference type="InterPro" id="IPR056509">
    <property type="entry name" value="Imm33-like"/>
</dbReference>
<accession>A0A846YCX6</accession>
<keyword evidence="3" id="KW-1185">Reference proteome</keyword>
<dbReference type="RefSeq" id="WP_157116767.1">
    <property type="nucleotide sequence ID" value="NZ_JAAXOT010000004.1"/>
</dbReference>
<name>A0A846YCX6_9NOCA</name>
<evidence type="ECO:0000259" key="1">
    <source>
        <dbReference type="Pfam" id="PF24719"/>
    </source>
</evidence>
<dbReference type="Proteomes" id="UP000570678">
    <property type="component" value="Unassembled WGS sequence"/>
</dbReference>
<sequence length="124" mass="13752">MVSDRGRQKPAPGNPELDFPNYLQPAWTCDAPTDTETALMHRYPHDEHGSGWFVGCRGEARQHTDATLRSTTLYELAVTRPVIIGYLALPEHCSIALGAGTPEVTRRDERLSFAPESLLGRMFG</sequence>
<protein>
    <recommendedName>
        <fullName evidence="1">Imm33-like domain-containing protein</fullName>
    </recommendedName>
</protein>
<gene>
    <name evidence="2" type="ORF">HGA15_09930</name>
</gene>
<feature type="domain" description="Imm33-like" evidence="1">
    <location>
        <begin position="34"/>
        <end position="98"/>
    </location>
</feature>
<reference evidence="2 3" key="1">
    <citation type="submission" date="2020-04" db="EMBL/GenBank/DDBJ databases">
        <title>MicrobeNet Type strains.</title>
        <authorList>
            <person name="Nicholson A.C."/>
        </authorList>
    </citation>
    <scope>NUCLEOTIDE SEQUENCE [LARGE SCALE GENOMIC DNA]</scope>
    <source>
        <strain evidence="2 3">JCM 3332</strain>
    </source>
</reference>
<dbReference type="Pfam" id="PF24719">
    <property type="entry name" value="Imm33-like"/>
    <property type="match status" value="1"/>
</dbReference>
<organism evidence="2 3">
    <name type="scientific">Nocardia flavorosea</name>
    <dbReference type="NCBI Taxonomy" id="53429"/>
    <lineage>
        <taxon>Bacteria</taxon>
        <taxon>Bacillati</taxon>
        <taxon>Actinomycetota</taxon>
        <taxon>Actinomycetes</taxon>
        <taxon>Mycobacteriales</taxon>
        <taxon>Nocardiaceae</taxon>
        <taxon>Nocardia</taxon>
    </lineage>
</organism>
<dbReference type="EMBL" id="JAAXOT010000004">
    <property type="protein sequence ID" value="NKY56465.1"/>
    <property type="molecule type" value="Genomic_DNA"/>
</dbReference>